<sequence length="387" mass="39381">MSTPHEDAVTPWWRLPLIAVGISIVVGVVLLAFSWPAVNAEPKDLPVGVVGTAEQIEQVADALDEQADGAVALTEFDDRDAAVTGIEQRDVYGAIVLPAEQGETPEVLTATAGSAAVAQLLGGVAQSQQEQIDAQIHAAVEENLAQLQERVAAQIQAVIQAVQSGQAPQVPGDAAEPITIPTVTVEVTDVVPLSEDDPNGAGLAASMFPMVIGGMIGGIAMTLLVKPGGARRVVGVIIYAPVAGLVLAGILQGLYGALQGDYWINAAAITLAIAAISSTITGLAGLIGPAGVGLGAAFMMLVANPLSAATTPVEFLPAPGGEFGQFLPPGAAATLLRSLSYFPAADVAFSWLVLATWAVAGLALTLVDLPRRRLAAGETAADHPLTV</sequence>
<evidence type="ECO:0000313" key="7">
    <source>
        <dbReference type="EMBL" id="QKJ18320.1"/>
    </source>
</evidence>
<keyword evidence="2 5" id="KW-0812">Transmembrane</keyword>
<feature type="transmembrane region" description="Helical" evidence="5">
    <location>
        <begin position="12"/>
        <end position="35"/>
    </location>
</feature>
<gene>
    <name evidence="7" type="ORF">HQM25_02160</name>
</gene>
<dbReference type="AlphaFoldDB" id="A0A7D4TDS1"/>
<evidence type="ECO:0000256" key="4">
    <source>
        <dbReference type="ARBA" id="ARBA00023136"/>
    </source>
</evidence>
<reference evidence="7 8" key="1">
    <citation type="submission" date="2020-05" db="EMBL/GenBank/DDBJ databases">
        <title>Strain PA2F3 complete genome.</title>
        <authorList>
            <person name="Kim Y.-S."/>
            <person name="Kim S.-J."/>
            <person name="Jung H.-k."/>
            <person name="Kim S.-E."/>
            <person name="Kim K.-H."/>
        </authorList>
    </citation>
    <scope>NUCLEOTIDE SEQUENCE [LARGE SCALE GENOMIC DNA]</scope>
    <source>
        <strain evidence="7 8">PA2F3</strain>
    </source>
</reference>
<keyword evidence="4 5" id="KW-0472">Membrane</keyword>
<organism evidence="7 8">
    <name type="scientific">Microbacterium hominis</name>
    <dbReference type="NCBI Taxonomy" id="162426"/>
    <lineage>
        <taxon>Bacteria</taxon>
        <taxon>Bacillati</taxon>
        <taxon>Actinomycetota</taxon>
        <taxon>Actinomycetes</taxon>
        <taxon>Micrococcales</taxon>
        <taxon>Microbacteriaceae</taxon>
        <taxon>Microbacterium</taxon>
    </lineage>
</organism>
<dbReference type="InterPro" id="IPR013525">
    <property type="entry name" value="ABC2_TM"/>
</dbReference>
<feature type="transmembrane region" description="Helical" evidence="5">
    <location>
        <begin position="236"/>
        <end position="256"/>
    </location>
</feature>
<feature type="transmembrane region" description="Helical" evidence="5">
    <location>
        <begin position="262"/>
        <end position="283"/>
    </location>
</feature>
<dbReference type="Proteomes" id="UP000502498">
    <property type="component" value="Chromosome"/>
</dbReference>
<accession>A0A7D4TDS1</accession>
<proteinExistence type="predicted"/>
<feature type="transmembrane region" description="Helical" evidence="5">
    <location>
        <begin position="290"/>
        <end position="309"/>
    </location>
</feature>
<dbReference type="RefSeq" id="WP_172988709.1">
    <property type="nucleotide sequence ID" value="NZ_CP054038.1"/>
</dbReference>
<feature type="transmembrane region" description="Helical" evidence="5">
    <location>
        <begin position="348"/>
        <end position="367"/>
    </location>
</feature>
<evidence type="ECO:0000256" key="1">
    <source>
        <dbReference type="ARBA" id="ARBA00004141"/>
    </source>
</evidence>
<name>A0A7D4TDS1_9MICO</name>
<dbReference type="Pfam" id="PF12698">
    <property type="entry name" value="ABC2_membrane_3"/>
    <property type="match status" value="1"/>
</dbReference>
<feature type="transmembrane region" description="Helical" evidence="5">
    <location>
        <begin position="201"/>
        <end position="224"/>
    </location>
</feature>
<feature type="domain" description="ABC-2 type transporter transmembrane" evidence="6">
    <location>
        <begin position="20"/>
        <end position="222"/>
    </location>
</feature>
<evidence type="ECO:0000313" key="8">
    <source>
        <dbReference type="Proteomes" id="UP000502498"/>
    </source>
</evidence>
<dbReference type="EMBL" id="CP054038">
    <property type="protein sequence ID" value="QKJ18320.1"/>
    <property type="molecule type" value="Genomic_DNA"/>
</dbReference>
<evidence type="ECO:0000256" key="3">
    <source>
        <dbReference type="ARBA" id="ARBA00022989"/>
    </source>
</evidence>
<evidence type="ECO:0000256" key="5">
    <source>
        <dbReference type="SAM" id="Phobius"/>
    </source>
</evidence>
<evidence type="ECO:0000259" key="6">
    <source>
        <dbReference type="Pfam" id="PF12698"/>
    </source>
</evidence>
<evidence type="ECO:0000256" key="2">
    <source>
        <dbReference type="ARBA" id="ARBA00022692"/>
    </source>
</evidence>
<keyword evidence="3 5" id="KW-1133">Transmembrane helix</keyword>
<comment type="subcellular location">
    <subcellularLocation>
        <location evidence="1">Membrane</location>
        <topology evidence="1">Multi-pass membrane protein</topology>
    </subcellularLocation>
</comment>
<protein>
    <recommendedName>
        <fullName evidence="6">ABC-2 type transporter transmembrane domain-containing protein</fullName>
    </recommendedName>
</protein>